<evidence type="ECO:0000256" key="1">
    <source>
        <dbReference type="ARBA" id="ARBA00004123"/>
    </source>
</evidence>
<evidence type="ECO:0000313" key="13">
    <source>
        <dbReference type="Ensembl" id="ENSLLTP00000013764.1"/>
    </source>
</evidence>
<keyword evidence="5" id="KW-0862">Zinc</keyword>
<reference evidence="13" key="2">
    <citation type="submission" date="2025-09" db="UniProtKB">
        <authorList>
            <consortium name="Ensembl"/>
        </authorList>
    </citation>
    <scope>IDENTIFICATION</scope>
</reference>
<dbReference type="FunFam" id="3.30.160.60:FF:000087">
    <property type="entry name" value="Zinc finger protein 354B"/>
    <property type="match status" value="1"/>
</dbReference>
<feature type="domain" description="C2H2-type" evidence="12">
    <location>
        <begin position="13"/>
        <end position="40"/>
    </location>
</feature>
<evidence type="ECO:0000313" key="14">
    <source>
        <dbReference type="Proteomes" id="UP000694406"/>
    </source>
</evidence>
<comment type="subcellular location">
    <subcellularLocation>
        <location evidence="1">Nucleus</location>
    </subcellularLocation>
</comment>
<feature type="compositionally biased region" description="Basic and acidic residues" evidence="11">
    <location>
        <begin position="176"/>
        <end position="218"/>
    </location>
</feature>
<evidence type="ECO:0000256" key="4">
    <source>
        <dbReference type="ARBA" id="ARBA00022771"/>
    </source>
</evidence>
<dbReference type="SUPFAM" id="SSF57667">
    <property type="entry name" value="beta-beta-alpha zinc fingers"/>
    <property type="match status" value="2"/>
</dbReference>
<dbReference type="PROSITE" id="PS50157">
    <property type="entry name" value="ZINC_FINGER_C2H2_2"/>
    <property type="match status" value="3"/>
</dbReference>
<dbReference type="FunFam" id="3.30.160.60:FF:001009">
    <property type="entry name" value="Zinc finger protein 26"/>
    <property type="match status" value="1"/>
</dbReference>
<feature type="region of interest" description="Disordered" evidence="11">
    <location>
        <begin position="247"/>
        <end position="284"/>
    </location>
</feature>
<feature type="domain" description="C2H2-type" evidence="12">
    <location>
        <begin position="54"/>
        <end position="81"/>
    </location>
</feature>
<evidence type="ECO:0000259" key="12">
    <source>
        <dbReference type="PROSITE" id="PS50157"/>
    </source>
</evidence>
<keyword evidence="9" id="KW-0539">Nucleus</keyword>
<dbReference type="PANTHER" id="PTHR24408:SF58">
    <property type="entry name" value="TRANSCRIPTION FACTOR (TFIIIA), PUTATIVE (AFU_ORTHOLOGUE AFUA_1G05150)-RELATED"/>
    <property type="match status" value="1"/>
</dbReference>
<evidence type="ECO:0000256" key="9">
    <source>
        <dbReference type="ARBA" id="ARBA00023242"/>
    </source>
</evidence>
<dbReference type="Proteomes" id="UP000694406">
    <property type="component" value="Unplaced"/>
</dbReference>
<evidence type="ECO:0000256" key="10">
    <source>
        <dbReference type="PROSITE-ProRule" id="PRU00042"/>
    </source>
</evidence>
<dbReference type="GO" id="GO:0005634">
    <property type="term" value="C:nucleus"/>
    <property type="evidence" value="ECO:0007669"/>
    <property type="project" value="UniProtKB-SubCell"/>
</dbReference>
<keyword evidence="4 10" id="KW-0863">Zinc-finger</keyword>
<evidence type="ECO:0000256" key="6">
    <source>
        <dbReference type="ARBA" id="ARBA00023015"/>
    </source>
</evidence>
<organism evidence="13 14">
    <name type="scientific">Laticauda laticaudata</name>
    <name type="common">Blue-ringed sea krait</name>
    <name type="synonym">Blue-lipped sea krait</name>
    <dbReference type="NCBI Taxonomy" id="8630"/>
    <lineage>
        <taxon>Eukaryota</taxon>
        <taxon>Metazoa</taxon>
        <taxon>Chordata</taxon>
        <taxon>Craniata</taxon>
        <taxon>Vertebrata</taxon>
        <taxon>Euteleostomi</taxon>
        <taxon>Lepidosauria</taxon>
        <taxon>Squamata</taxon>
        <taxon>Bifurcata</taxon>
        <taxon>Unidentata</taxon>
        <taxon>Episquamata</taxon>
        <taxon>Toxicofera</taxon>
        <taxon>Serpentes</taxon>
        <taxon>Colubroidea</taxon>
        <taxon>Elapidae</taxon>
        <taxon>Laticaudinae</taxon>
        <taxon>Laticauda</taxon>
    </lineage>
</organism>
<keyword evidence="7" id="KW-0238">DNA-binding</keyword>
<dbReference type="InterPro" id="IPR036236">
    <property type="entry name" value="Znf_C2H2_sf"/>
</dbReference>
<feature type="domain" description="C2H2-type" evidence="12">
    <location>
        <begin position="84"/>
        <end position="111"/>
    </location>
</feature>
<keyword evidence="8" id="KW-0804">Transcription</keyword>
<keyword evidence="3" id="KW-0677">Repeat</keyword>
<dbReference type="Gene3D" id="3.30.160.60">
    <property type="entry name" value="Classic Zinc Finger"/>
    <property type="match status" value="3"/>
</dbReference>
<proteinExistence type="predicted"/>
<evidence type="ECO:0000256" key="2">
    <source>
        <dbReference type="ARBA" id="ARBA00022723"/>
    </source>
</evidence>
<dbReference type="Pfam" id="PF00096">
    <property type="entry name" value="zf-C2H2"/>
    <property type="match status" value="2"/>
</dbReference>
<dbReference type="Ensembl" id="ENSLLTT00000014302.1">
    <property type="protein sequence ID" value="ENSLLTP00000013764.1"/>
    <property type="gene ID" value="ENSLLTG00000010560.1"/>
</dbReference>
<evidence type="ECO:0000256" key="5">
    <source>
        <dbReference type="ARBA" id="ARBA00022833"/>
    </source>
</evidence>
<keyword evidence="2" id="KW-0479">Metal-binding</keyword>
<dbReference type="AlphaFoldDB" id="A0A8C5S7A1"/>
<dbReference type="GO" id="GO:0043565">
    <property type="term" value="F:sequence-specific DNA binding"/>
    <property type="evidence" value="ECO:0007669"/>
    <property type="project" value="TreeGrafter"/>
</dbReference>
<evidence type="ECO:0000256" key="8">
    <source>
        <dbReference type="ARBA" id="ARBA00023163"/>
    </source>
</evidence>
<evidence type="ECO:0000256" key="3">
    <source>
        <dbReference type="ARBA" id="ARBA00022737"/>
    </source>
</evidence>
<evidence type="ECO:0000256" key="7">
    <source>
        <dbReference type="ARBA" id="ARBA00023125"/>
    </source>
</evidence>
<reference evidence="13" key="1">
    <citation type="submission" date="2025-08" db="UniProtKB">
        <authorList>
            <consortium name="Ensembl"/>
        </authorList>
    </citation>
    <scope>IDENTIFICATION</scope>
</reference>
<keyword evidence="6" id="KW-0805">Transcription regulation</keyword>
<name>A0A8C5S7A1_LATLA</name>
<feature type="region of interest" description="Disordered" evidence="11">
    <location>
        <begin position="168"/>
        <end position="218"/>
    </location>
</feature>
<dbReference type="SMART" id="SM00355">
    <property type="entry name" value="ZnF_C2H2"/>
    <property type="match status" value="4"/>
</dbReference>
<keyword evidence="14" id="KW-1185">Reference proteome</keyword>
<sequence length="352" mass="41253">MRHKRAHPNGKPYKCPDCEKIFVQPSFLKLHLKTHKPGKKPMKRLKTPQGERKYSCSKCGHKTYKLSTHLLHMRAHTGERETSYICDECGKDFKRSSNLSRHKQIHSLNNEGFRIRRPSFTHDKEINRSYEEPKKTTQVQLKKIGRHSPALTTSNIAALRKQWRNYKRQQRKKAAEKRQKMGEHMKENIGEKKTKENVGEKKTKENVGEKETKENVVEKETKENIVEKETKENIVEKETKENIVEKESKENTGEKDTKENIGEMKMNENIGEKETKEKNTPELSLRARLEKFAYSKNRGKQDNQEVRAPVPKVSAEELHHECTVCGKNFTYDGDHQNLHNEATRHRCSECRK</sequence>
<protein>
    <recommendedName>
        <fullName evidence="12">C2H2-type domain-containing protein</fullName>
    </recommendedName>
</protein>
<dbReference type="GeneTree" id="ENSGT01150000286918"/>
<dbReference type="PROSITE" id="PS00028">
    <property type="entry name" value="ZINC_FINGER_C2H2_1"/>
    <property type="match status" value="2"/>
</dbReference>
<accession>A0A8C5S7A1</accession>
<evidence type="ECO:0000256" key="11">
    <source>
        <dbReference type="SAM" id="MobiDB-lite"/>
    </source>
</evidence>
<dbReference type="GO" id="GO:0000981">
    <property type="term" value="F:DNA-binding transcription factor activity, RNA polymerase II-specific"/>
    <property type="evidence" value="ECO:0007669"/>
    <property type="project" value="TreeGrafter"/>
</dbReference>
<dbReference type="InterPro" id="IPR013087">
    <property type="entry name" value="Znf_C2H2_type"/>
</dbReference>
<dbReference type="PANTHER" id="PTHR24408">
    <property type="entry name" value="ZINC FINGER PROTEIN"/>
    <property type="match status" value="1"/>
</dbReference>
<dbReference type="GO" id="GO:0008270">
    <property type="term" value="F:zinc ion binding"/>
    <property type="evidence" value="ECO:0007669"/>
    <property type="project" value="UniProtKB-KW"/>
</dbReference>